<evidence type="ECO:0000313" key="5">
    <source>
        <dbReference type="Proteomes" id="UP000471753"/>
    </source>
</evidence>
<dbReference type="PROSITE" id="PS51186">
    <property type="entry name" value="GNAT"/>
    <property type="match status" value="1"/>
</dbReference>
<sequence length="148" mass="16008">MPFQIKRLIPEYLCSAAAVLVSAYARPPWNEDWSLEAAVENVKTVLETPKSIALAAIEGDKVLGVALGIRQRRHSGPVIYLDELSVLPEAQGTGIGTALLSAMYETAMAEGCNSVWLVSQREGSLSKFYQRCGFAIGSDLGLYSKSDI</sequence>
<dbReference type="RefSeq" id="WP_164013739.1">
    <property type="nucleotide sequence ID" value="NZ_WUFT01000016.1"/>
</dbReference>
<dbReference type="SUPFAM" id="SSF55729">
    <property type="entry name" value="Acyl-CoA N-acyltransferases (Nat)"/>
    <property type="match status" value="1"/>
</dbReference>
<dbReference type="EMBL" id="WUFT01000016">
    <property type="protein sequence ID" value="NEJ73370.1"/>
    <property type="molecule type" value="Genomic_DNA"/>
</dbReference>
<protein>
    <submittedName>
        <fullName evidence="4">GNAT family N-acetyltransferase</fullName>
    </submittedName>
</protein>
<evidence type="ECO:0000256" key="1">
    <source>
        <dbReference type="ARBA" id="ARBA00022679"/>
    </source>
</evidence>
<accession>A0A7K3UI52</accession>
<reference evidence="4 5" key="1">
    <citation type="submission" date="2019-12" db="EMBL/GenBank/DDBJ databases">
        <title>Rhizobium genotypes associated with high levels of biological nitrogen fixation by grain legumes in a temperate-maritime cropping system.</title>
        <authorList>
            <person name="Maluk M."/>
            <person name="Francesc Ferrando Molina F."/>
            <person name="Lopez Del Egido L."/>
            <person name="Lafos M."/>
            <person name="Langarica-Fuentes A."/>
            <person name="Gebre Yohannes G."/>
            <person name="Young M.W."/>
            <person name="Martin P."/>
            <person name="Gantlett R."/>
            <person name="Kenicer G."/>
            <person name="Hawes C."/>
            <person name="Begg G.S."/>
            <person name="Quilliam R.S."/>
            <person name="Squire G.R."/>
            <person name="Poole P.S."/>
            <person name="Young P.W."/>
            <person name="Iannetta P.M."/>
            <person name="James E.K."/>
        </authorList>
    </citation>
    <scope>NUCLEOTIDE SEQUENCE [LARGE SCALE GENOMIC DNA]</scope>
    <source>
        <strain evidence="4 5">JHI366</strain>
    </source>
</reference>
<dbReference type="InterPro" id="IPR050832">
    <property type="entry name" value="Bact_Acetyltransf"/>
</dbReference>
<dbReference type="PANTHER" id="PTHR43877">
    <property type="entry name" value="AMINOALKYLPHOSPHONATE N-ACETYLTRANSFERASE-RELATED-RELATED"/>
    <property type="match status" value="1"/>
</dbReference>
<dbReference type="Pfam" id="PF00583">
    <property type="entry name" value="Acetyltransf_1"/>
    <property type="match status" value="1"/>
</dbReference>
<dbReference type="InterPro" id="IPR016181">
    <property type="entry name" value="Acyl_CoA_acyltransferase"/>
</dbReference>
<dbReference type="Proteomes" id="UP000471753">
    <property type="component" value="Unassembled WGS sequence"/>
</dbReference>
<comment type="caution">
    <text evidence="4">The sequence shown here is derived from an EMBL/GenBank/DDBJ whole genome shotgun (WGS) entry which is preliminary data.</text>
</comment>
<evidence type="ECO:0000259" key="3">
    <source>
        <dbReference type="PROSITE" id="PS51186"/>
    </source>
</evidence>
<dbReference type="AlphaFoldDB" id="A0A7K3UI52"/>
<evidence type="ECO:0000313" key="4">
    <source>
        <dbReference type="EMBL" id="NEJ73370.1"/>
    </source>
</evidence>
<dbReference type="Gene3D" id="3.40.630.30">
    <property type="match status" value="1"/>
</dbReference>
<gene>
    <name evidence="4" type="ORF">GR197_22980</name>
</gene>
<keyword evidence="2" id="KW-0012">Acyltransferase</keyword>
<organism evidence="4 5">
    <name type="scientific">Rhizobium phaseoli</name>
    <dbReference type="NCBI Taxonomy" id="396"/>
    <lineage>
        <taxon>Bacteria</taxon>
        <taxon>Pseudomonadati</taxon>
        <taxon>Pseudomonadota</taxon>
        <taxon>Alphaproteobacteria</taxon>
        <taxon>Hyphomicrobiales</taxon>
        <taxon>Rhizobiaceae</taxon>
        <taxon>Rhizobium/Agrobacterium group</taxon>
        <taxon>Rhizobium</taxon>
    </lineage>
</organism>
<feature type="domain" description="N-acetyltransferase" evidence="3">
    <location>
        <begin position="3"/>
        <end position="148"/>
    </location>
</feature>
<dbReference type="InterPro" id="IPR000182">
    <property type="entry name" value="GNAT_dom"/>
</dbReference>
<name>A0A7K3UI52_9HYPH</name>
<evidence type="ECO:0000256" key="2">
    <source>
        <dbReference type="ARBA" id="ARBA00023315"/>
    </source>
</evidence>
<dbReference type="CDD" id="cd04301">
    <property type="entry name" value="NAT_SF"/>
    <property type="match status" value="1"/>
</dbReference>
<dbReference type="GO" id="GO:0016747">
    <property type="term" value="F:acyltransferase activity, transferring groups other than amino-acyl groups"/>
    <property type="evidence" value="ECO:0007669"/>
    <property type="project" value="InterPro"/>
</dbReference>
<keyword evidence="1 4" id="KW-0808">Transferase</keyword>
<proteinExistence type="predicted"/>